<dbReference type="InterPro" id="IPR001789">
    <property type="entry name" value="Sig_transdc_resp-reg_receiver"/>
</dbReference>
<feature type="modified residue" description="4-aspartylphosphate" evidence="1">
    <location>
        <position position="24"/>
    </location>
</feature>
<dbReference type="Proteomes" id="UP000254266">
    <property type="component" value="Unassembled WGS sequence"/>
</dbReference>
<dbReference type="AlphaFoldDB" id="A0A370DFZ3"/>
<accession>A0A370DFZ3</accession>
<gene>
    <name evidence="3" type="ORF">DIZ80_06590</name>
</gene>
<dbReference type="GO" id="GO:0000160">
    <property type="term" value="P:phosphorelay signal transduction system"/>
    <property type="evidence" value="ECO:0007669"/>
    <property type="project" value="InterPro"/>
</dbReference>
<dbReference type="PROSITE" id="PS50110">
    <property type="entry name" value="RESPONSE_REGULATORY"/>
    <property type="match status" value="1"/>
</dbReference>
<name>A0A370DFZ3_9GAMM</name>
<reference evidence="3 4" key="1">
    <citation type="journal article" date="2018" name="ISME J.">
        <title>Endosymbiont genomes yield clues of tubeworm success.</title>
        <authorList>
            <person name="Li Y."/>
            <person name="Liles M.R."/>
            <person name="Halanych K.M."/>
        </authorList>
    </citation>
    <scope>NUCLEOTIDE SEQUENCE [LARGE SCALE GENOMIC DNA]</scope>
    <source>
        <strain evidence="3">A1464</strain>
    </source>
</reference>
<feature type="domain" description="Response regulatory" evidence="2">
    <location>
        <begin position="1"/>
        <end position="65"/>
    </location>
</feature>
<dbReference type="InterPro" id="IPR011006">
    <property type="entry name" value="CheY-like_superfamily"/>
</dbReference>
<proteinExistence type="predicted"/>
<dbReference type="EMBL" id="QFXC01000008">
    <property type="protein sequence ID" value="RDH83801.1"/>
    <property type="molecule type" value="Genomic_DNA"/>
</dbReference>
<protein>
    <recommendedName>
        <fullName evidence="2">Response regulatory domain-containing protein</fullName>
    </recommendedName>
</protein>
<evidence type="ECO:0000256" key="1">
    <source>
        <dbReference type="PROSITE-ProRule" id="PRU00169"/>
    </source>
</evidence>
<keyword evidence="1" id="KW-0597">Phosphoprotein</keyword>
<dbReference type="SUPFAM" id="SSF52172">
    <property type="entry name" value="CheY-like"/>
    <property type="match status" value="1"/>
</dbReference>
<keyword evidence="4" id="KW-1185">Reference proteome</keyword>
<comment type="caution">
    <text evidence="3">The sequence shown here is derived from an EMBL/GenBank/DDBJ whole genome shotgun (WGS) entry which is preliminary data.</text>
</comment>
<evidence type="ECO:0000313" key="4">
    <source>
        <dbReference type="Proteomes" id="UP000254266"/>
    </source>
</evidence>
<organism evidence="3 4">
    <name type="scientific">endosymbiont of Galathealinum brachiosum</name>
    <dbReference type="NCBI Taxonomy" id="2200906"/>
    <lineage>
        <taxon>Bacteria</taxon>
        <taxon>Pseudomonadati</taxon>
        <taxon>Pseudomonadota</taxon>
        <taxon>Gammaproteobacteria</taxon>
        <taxon>sulfur-oxidizing symbionts</taxon>
    </lineage>
</organism>
<evidence type="ECO:0000259" key="2">
    <source>
        <dbReference type="PROSITE" id="PS50110"/>
    </source>
</evidence>
<dbReference type="Gene3D" id="3.40.50.2300">
    <property type="match status" value="1"/>
</dbReference>
<sequence length="65" mass="7556">MHEPMGVLSYFKITPDIYDLVISDQTMSELSGSDLLHQLLQIKPELRTIFYSGYTEVINLNKHRD</sequence>
<evidence type="ECO:0000313" key="3">
    <source>
        <dbReference type="EMBL" id="RDH83801.1"/>
    </source>
</evidence>